<dbReference type="Proteomes" id="UP000195080">
    <property type="component" value="Chromosome"/>
</dbReference>
<protein>
    <submittedName>
        <fullName evidence="1">Uncharacterized protein</fullName>
    </submittedName>
</protein>
<dbReference type="EMBL" id="CP147248">
    <property type="protein sequence ID" value="WYJ85340.1"/>
    <property type="molecule type" value="Genomic_DNA"/>
</dbReference>
<reference evidence="2" key="1">
    <citation type="submission" date="2017-05" db="EMBL/GenBank/DDBJ databases">
        <title>The Genome Sequence of EEnterococcus faecalis 9F2_4866.</title>
        <authorList>
            <consortium name="The Broad Institute Genomics Platform"/>
            <consortium name="The Broad Institute Genomic Center for Infectious Diseases"/>
            <person name="Earl A."/>
            <person name="Manson A."/>
            <person name="Schwartman J."/>
            <person name="Gilmore M."/>
            <person name="Abouelleil A."/>
            <person name="Cao P."/>
            <person name="Chapman S."/>
            <person name="Cusick C."/>
            <person name="Shea T."/>
            <person name="Young S."/>
            <person name="Neafsey D."/>
            <person name="Nusbaum C."/>
            <person name="Birren B."/>
        </authorList>
    </citation>
    <scope>NUCLEOTIDE SEQUENCE [LARGE SCALE GENOMIC DNA]</scope>
    <source>
        <strain evidence="2">12C11_DIV0727</strain>
    </source>
</reference>
<evidence type="ECO:0000313" key="1">
    <source>
        <dbReference type="EMBL" id="WYJ85340.1"/>
    </source>
</evidence>
<proteinExistence type="predicted"/>
<keyword evidence="2" id="KW-1185">Reference proteome</keyword>
<gene>
    <name evidence="1" type="ORF">A5866_000416</name>
</gene>
<name>A0ABZ2T1Z5_9ENTE</name>
<sequence length="32" mass="3939">MKELILFILVGLFIVRPRLQRVPVRRDQRDNF</sequence>
<organism evidence="1 2">
    <name type="scientific">Candidatus Enterococcus lemimoniae</name>
    <dbReference type="NCBI Taxonomy" id="1834167"/>
    <lineage>
        <taxon>Bacteria</taxon>
        <taxon>Bacillati</taxon>
        <taxon>Bacillota</taxon>
        <taxon>Bacilli</taxon>
        <taxon>Lactobacillales</taxon>
        <taxon>Enterococcaceae</taxon>
        <taxon>Enterococcus</taxon>
    </lineage>
</organism>
<accession>A0ABZ2T1Z5</accession>
<evidence type="ECO:0000313" key="2">
    <source>
        <dbReference type="Proteomes" id="UP000195080"/>
    </source>
</evidence>